<gene>
    <name evidence="4" type="ORF">RxyAA322_10640</name>
</gene>
<dbReference type="InterPro" id="IPR057326">
    <property type="entry name" value="KR_dom"/>
</dbReference>
<dbReference type="InterPro" id="IPR036291">
    <property type="entry name" value="NAD(P)-bd_dom_sf"/>
</dbReference>
<dbReference type="PRINTS" id="PR00081">
    <property type="entry name" value="GDHRDH"/>
</dbReference>
<protein>
    <submittedName>
        <fullName evidence="4">Short-chain dehydrogenase</fullName>
    </submittedName>
</protein>
<reference evidence="4" key="1">
    <citation type="journal article" date="2019" name="Microbiol. Resour. Announc.">
        <title>Complete Genome Sequence of Rubrobacter xylanophilus Strain AA3-22, Isolated from Arima Onsen in Japan.</title>
        <authorList>
            <person name="Tomariguchi N."/>
            <person name="Miyazaki K."/>
        </authorList>
    </citation>
    <scope>NUCLEOTIDE SEQUENCE [LARGE SCALE GENOMIC DNA]</scope>
    <source>
        <strain evidence="4">AA3-22</strain>
    </source>
</reference>
<evidence type="ECO:0000313" key="5">
    <source>
        <dbReference type="Proteomes" id="UP000318065"/>
    </source>
</evidence>
<sequence>MSEDLRRFDGKVAVVTGGTQGLGESVARQLAERGAAGIVITGRNEERGQKVAAALRELGAKSLFVAADLAEVEAPFRIIEAADEAFGRVDVLANCAANPERDTIWESTPEFFDRMFAVNARAPYFLMQGAARIMRREKIQGTIVNVISISSHGGQPYISSYCASKGALATMTRNVAHALLPYRIRVNGLNPGWMATPGENETQRRFHGASEGWLEEAGKSRPFGRLIHPEEAARAVLFLASAESGLMTGAIVDYDQQVIGAYD</sequence>
<dbReference type="InterPro" id="IPR020904">
    <property type="entry name" value="Sc_DH/Rdtase_CS"/>
</dbReference>
<name>A0A510HGW8_9ACTN</name>
<dbReference type="Gene3D" id="3.40.50.720">
    <property type="entry name" value="NAD(P)-binding Rossmann-like Domain"/>
    <property type="match status" value="1"/>
</dbReference>
<proteinExistence type="inferred from homology"/>
<dbReference type="PANTHER" id="PTHR43639">
    <property type="entry name" value="OXIDOREDUCTASE, SHORT-CHAIN DEHYDROGENASE/REDUCTASE FAMILY (AFU_ORTHOLOGUE AFUA_5G02870)"/>
    <property type="match status" value="1"/>
</dbReference>
<dbReference type="PROSITE" id="PS00061">
    <property type="entry name" value="ADH_SHORT"/>
    <property type="match status" value="1"/>
</dbReference>
<dbReference type="EMBL" id="AP019791">
    <property type="protein sequence ID" value="BBL79210.1"/>
    <property type="molecule type" value="Genomic_DNA"/>
</dbReference>
<dbReference type="NCBIfam" id="NF004847">
    <property type="entry name" value="PRK06198.1"/>
    <property type="match status" value="1"/>
</dbReference>
<evidence type="ECO:0000256" key="1">
    <source>
        <dbReference type="ARBA" id="ARBA00006484"/>
    </source>
</evidence>
<keyword evidence="5" id="KW-1185">Reference proteome</keyword>
<evidence type="ECO:0000313" key="4">
    <source>
        <dbReference type="EMBL" id="BBL79210.1"/>
    </source>
</evidence>
<feature type="domain" description="Ketoreductase" evidence="3">
    <location>
        <begin position="11"/>
        <end position="196"/>
    </location>
</feature>
<comment type="similarity">
    <text evidence="1">Belongs to the short-chain dehydrogenases/reductases (SDR) family.</text>
</comment>
<dbReference type="FunFam" id="3.40.50.720:FF:000084">
    <property type="entry name" value="Short-chain dehydrogenase reductase"/>
    <property type="match status" value="1"/>
</dbReference>
<dbReference type="AlphaFoldDB" id="A0A510HGW8"/>
<evidence type="ECO:0000256" key="2">
    <source>
        <dbReference type="ARBA" id="ARBA00023002"/>
    </source>
</evidence>
<dbReference type="Proteomes" id="UP000318065">
    <property type="component" value="Chromosome"/>
</dbReference>
<keyword evidence="2" id="KW-0560">Oxidoreductase</keyword>
<dbReference type="GO" id="GO:0016491">
    <property type="term" value="F:oxidoreductase activity"/>
    <property type="evidence" value="ECO:0007669"/>
    <property type="project" value="UniProtKB-KW"/>
</dbReference>
<dbReference type="CDD" id="cd05233">
    <property type="entry name" value="SDR_c"/>
    <property type="match status" value="1"/>
</dbReference>
<dbReference type="SMART" id="SM00822">
    <property type="entry name" value="PKS_KR"/>
    <property type="match status" value="1"/>
</dbReference>
<dbReference type="OrthoDB" id="7157698at2"/>
<accession>A0A510HGW8</accession>
<organism evidence="4 5">
    <name type="scientific">Rubrobacter xylanophilus</name>
    <dbReference type="NCBI Taxonomy" id="49319"/>
    <lineage>
        <taxon>Bacteria</taxon>
        <taxon>Bacillati</taxon>
        <taxon>Actinomycetota</taxon>
        <taxon>Rubrobacteria</taxon>
        <taxon>Rubrobacterales</taxon>
        <taxon>Rubrobacteraceae</taxon>
        <taxon>Rubrobacter</taxon>
    </lineage>
</organism>
<evidence type="ECO:0000259" key="3">
    <source>
        <dbReference type="SMART" id="SM00822"/>
    </source>
</evidence>
<dbReference type="PANTHER" id="PTHR43639:SF1">
    <property type="entry name" value="SHORT-CHAIN DEHYDROGENASE_REDUCTASE FAMILY PROTEIN"/>
    <property type="match status" value="1"/>
</dbReference>
<dbReference type="RefSeq" id="WP_143527247.1">
    <property type="nucleotide sequence ID" value="NZ_AP019791.1"/>
</dbReference>
<dbReference type="SUPFAM" id="SSF51735">
    <property type="entry name" value="NAD(P)-binding Rossmann-fold domains"/>
    <property type="match status" value="1"/>
</dbReference>
<dbReference type="PRINTS" id="PR00080">
    <property type="entry name" value="SDRFAMILY"/>
</dbReference>
<dbReference type="Pfam" id="PF13561">
    <property type="entry name" value="adh_short_C2"/>
    <property type="match status" value="1"/>
</dbReference>
<dbReference type="InterPro" id="IPR002347">
    <property type="entry name" value="SDR_fam"/>
</dbReference>